<evidence type="ECO:0000313" key="2">
    <source>
        <dbReference type="EMBL" id="KAH7542162.1"/>
    </source>
</evidence>
<proteinExistence type="predicted"/>
<sequence length="217" mass="25303">MNLYCKENRAAMETDHHPKLKYSPLIILMTSSMTFRNLKSLSVIACNNRLTNLMDYSTAKSLQQCEDISLYDCYGMTEIIGHEDETVKLDQSDDHDHDDELVFSQLYAIRLHGMNNLKSFYNEKYTMSFSRLNMLMSSACKNMKSFCGGTAATTVKTPMLDKILFALKQYSKSYWYSYPLDEAYQQRLKSGEHEYQLLEGDVNATFLKFWEDHHHRS</sequence>
<feature type="domain" description="Disease resistance protein At4g27190-like leucine-rich repeats" evidence="1">
    <location>
        <begin position="30"/>
        <end position="145"/>
    </location>
</feature>
<accession>A0A978VTL7</accession>
<dbReference type="EMBL" id="JAEACU010000002">
    <property type="protein sequence ID" value="KAH7542162.1"/>
    <property type="molecule type" value="Genomic_DNA"/>
</dbReference>
<dbReference type="AlphaFoldDB" id="A0A978VTL7"/>
<reference evidence="2" key="1">
    <citation type="journal article" date="2021" name="Front. Plant Sci.">
        <title>Chromosome-Scale Genome Assembly for Chinese Sour Jujube and Insights Into Its Genome Evolution and Domestication Signature.</title>
        <authorList>
            <person name="Shen L.-Y."/>
            <person name="Luo H."/>
            <person name="Wang X.-L."/>
            <person name="Wang X.-M."/>
            <person name="Qiu X.-J."/>
            <person name="Liu H."/>
            <person name="Zhou S.-S."/>
            <person name="Jia K.-H."/>
            <person name="Nie S."/>
            <person name="Bao Y.-T."/>
            <person name="Zhang R.-G."/>
            <person name="Yun Q.-Z."/>
            <person name="Chai Y.-H."/>
            <person name="Lu J.-Y."/>
            <person name="Li Y."/>
            <person name="Zhao S.-W."/>
            <person name="Mao J.-F."/>
            <person name="Jia S.-G."/>
            <person name="Mao Y.-M."/>
        </authorList>
    </citation>
    <scope>NUCLEOTIDE SEQUENCE</scope>
    <source>
        <strain evidence="2">AT0</strain>
        <tissue evidence="2">Leaf</tissue>
    </source>
</reference>
<evidence type="ECO:0000313" key="3">
    <source>
        <dbReference type="Proteomes" id="UP000813462"/>
    </source>
</evidence>
<name>A0A978VTL7_ZIZJJ</name>
<organism evidence="2 3">
    <name type="scientific">Ziziphus jujuba var. spinosa</name>
    <dbReference type="NCBI Taxonomy" id="714518"/>
    <lineage>
        <taxon>Eukaryota</taxon>
        <taxon>Viridiplantae</taxon>
        <taxon>Streptophyta</taxon>
        <taxon>Embryophyta</taxon>
        <taxon>Tracheophyta</taxon>
        <taxon>Spermatophyta</taxon>
        <taxon>Magnoliopsida</taxon>
        <taxon>eudicotyledons</taxon>
        <taxon>Gunneridae</taxon>
        <taxon>Pentapetalae</taxon>
        <taxon>rosids</taxon>
        <taxon>fabids</taxon>
        <taxon>Rosales</taxon>
        <taxon>Rhamnaceae</taxon>
        <taxon>Paliureae</taxon>
        <taxon>Ziziphus</taxon>
    </lineage>
</organism>
<dbReference type="Pfam" id="PF23247">
    <property type="entry name" value="LRR_RPS2"/>
    <property type="match status" value="1"/>
</dbReference>
<comment type="caution">
    <text evidence="2">The sequence shown here is derived from an EMBL/GenBank/DDBJ whole genome shotgun (WGS) entry which is preliminary data.</text>
</comment>
<dbReference type="Proteomes" id="UP000813462">
    <property type="component" value="Unassembled WGS sequence"/>
</dbReference>
<gene>
    <name evidence="2" type="ORF">FEM48_Zijuj02G0044000</name>
</gene>
<protein>
    <recommendedName>
        <fullName evidence="1">Disease resistance protein At4g27190-like leucine-rich repeats domain-containing protein</fullName>
    </recommendedName>
</protein>
<evidence type="ECO:0000259" key="1">
    <source>
        <dbReference type="Pfam" id="PF23247"/>
    </source>
</evidence>
<dbReference type="InterPro" id="IPR057135">
    <property type="entry name" value="At4g27190-like_LRR"/>
</dbReference>